<evidence type="ECO:0000256" key="1">
    <source>
        <dbReference type="SAM" id="MobiDB-lite"/>
    </source>
</evidence>
<protein>
    <submittedName>
        <fullName evidence="2">Uncharacterized protein</fullName>
    </submittedName>
</protein>
<dbReference type="EMBL" id="JABSTU010000005">
    <property type="protein sequence ID" value="KAH8031686.1"/>
    <property type="molecule type" value="Genomic_DNA"/>
</dbReference>
<sequence length="356" mass="37103">MQPSCECGKCDDCLKRLLEAGCREESSCSSTSTDTSPATPSADGSKPDSSSGKQPSDTKAVAGKHPPLSSSATLSSGSMPEEIADDTFAESLPRDPTSQATDPSTSSSETGLGVVLEDQLECFSGTGTLSELTCSSLISPDDCFRPPHETAGSTKASVDLSRPDKSDDPHSQAPLSPMDFSSSEPRSPVDYSTDIAASVSLPPMDPSSSSHCTNSPCSSLKLTDPSVSEESPLPKSSSSSESRPSDRSIDSFSERSSISSTLPLTGSSVESYPKSTTRDSAGSADTLADISETAASSETLEPFSDDDGDNAGADAKKQSPTKKRRHHSLRQDKGPEFPDDESDHDKSTVSVTPVLL</sequence>
<feature type="compositionally biased region" description="Polar residues" evidence="1">
    <location>
        <begin position="47"/>
        <end position="57"/>
    </location>
</feature>
<gene>
    <name evidence="2" type="ORF">HPB51_019815</name>
</gene>
<name>A0A9J6EBG2_RHIMP</name>
<accession>A0A9J6EBG2</accession>
<feature type="compositionally biased region" description="Low complexity" evidence="1">
    <location>
        <begin position="206"/>
        <end position="242"/>
    </location>
</feature>
<proteinExistence type="predicted"/>
<dbReference type="Proteomes" id="UP000821866">
    <property type="component" value="Chromosome 3"/>
</dbReference>
<feature type="compositionally biased region" description="Low complexity" evidence="1">
    <location>
        <begin position="69"/>
        <end position="78"/>
    </location>
</feature>
<evidence type="ECO:0000313" key="3">
    <source>
        <dbReference type="Proteomes" id="UP000821866"/>
    </source>
</evidence>
<dbReference type="VEuPathDB" id="VectorBase:LOC119165821"/>
<feature type="compositionally biased region" description="Basic residues" evidence="1">
    <location>
        <begin position="319"/>
        <end position="328"/>
    </location>
</feature>
<evidence type="ECO:0000313" key="2">
    <source>
        <dbReference type="EMBL" id="KAH8031686.1"/>
    </source>
</evidence>
<comment type="caution">
    <text evidence="2">The sequence shown here is derived from an EMBL/GenBank/DDBJ whole genome shotgun (WGS) entry which is preliminary data.</text>
</comment>
<feature type="compositionally biased region" description="Basic and acidic residues" evidence="1">
    <location>
        <begin position="243"/>
        <end position="253"/>
    </location>
</feature>
<feature type="compositionally biased region" description="Polar residues" evidence="1">
    <location>
        <begin position="261"/>
        <end position="280"/>
    </location>
</feature>
<feature type="compositionally biased region" description="Basic and acidic residues" evidence="1">
    <location>
        <begin position="161"/>
        <end position="170"/>
    </location>
</feature>
<organism evidence="2 3">
    <name type="scientific">Rhipicephalus microplus</name>
    <name type="common">Cattle tick</name>
    <name type="synonym">Boophilus microplus</name>
    <dbReference type="NCBI Taxonomy" id="6941"/>
    <lineage>
        <taxon>Eukaryota</taxon>
        <taxon>Metazoa</taxon>
        <taxon>Ecdysozoa</taxon>
        <taxon>Arthropoda</taxon>
        <taxon>Chelicerata</taxon>
        <taxon>Arachnida</taxon>
        <taxon>Acari</taxon>
        <taxon>Parasitiformes</taxon>
        <taxon>Ixodida</taxon>
        <taxon>Ixodoidea</taxon>
        <taxon>Ixodidae</taxon>
        <taxon>Rhipicephalinae</taxon>
        <taxon>Rhipicephalus</taxon>
        <taxon>Boophilus</taxon>
    </lineage>
</organism>
<feature type="compositionally biased region" description="Polar residues" evidence="1">
    <location>
        <begin position="96"/>
        <end position="110"/>
    </location>
</feature>
<feature type="region of interest" description="Disordered" evidence="1">
    <location>
        <begin position="136"/>
        <end position="356"/>
    </location>
</feature>
<reference evidence="2" key="1">
    <citation type="journal article" date="2020" name="Cell">
        <title>Large-Scale Comparative Analyses of Tick Genomes Elucidate Their Genetic Diversity and Vector Capacities.</title>
        <authorList>
            <consortium name="Tick Genome and Microbiome Consortium (TIGMIC)"/>
            <person name="Jia N."/>
            <person name="Wang J."/>
            <person name="Shi W."/>
            <person name="Du L."/>
            <person name="Sun Y."/>
            <person name="Zhan W."/>
            <person name="Jiang J.F."/>
            <person name="Wang Q."/>
            <person name="Zhang B."/>
            <person name="Ji P."/>
            <person name="Bell-Sakyi L."/>
            <person name="Cui X.M."/>
            <person name="Yuan T.T."/>
            <person name="Jiang B.G."/>
            <person name="Yang W.F."/>
            <person name="Lam T.T."/>
            <person name="Chang Q.C."/>
            <person name="Ding S.J."/>
            <person name="Wang X.J."/>
            <person name="Zhu J.G."/>
            <person name="Ruan X.D."/>
            <person name="Zhao L."/>
            <person name="Wei J.T."/>
            <person name="Ye R.Z."/>
            <person name="Que T.C."/>
            <person name="Du C.H."/>
            <person name="Zhou Y.H."/>
            <person name="Cheng J.X."/>
            <person name="Dai P.F."/>
            <person name="Guo W.B."/>
            <person name="Han X.H."/>
            <person name="Huang E.J."/>
            <person name="Li L.F."/>
            <person name="Wei W."/>
            <person name="Gao Y.C."/>
            <person name="Liu J.Z."/>
            <person name="Shao H.Z."/>
            <person name="Wang X."/>
            <person name="Wang C.C."/>
            <person name="Yang T.C."/>
            <person name="Huo Q.B."/>
            <person name="Li W."/>
            <person name="Chen H.Y."/>
            <person name="Chen S.E."/>
            <person name="Zhou L.G."/>
            <person name="Ni X.B."/>
            <person name="Tian J.H."/>
            <person name="Sheng Y."/>
            <person name="Liu T."/>
            <person name="Pan Y.S."/>
            <person name="Xia L.Y."/>
            <person name="Li J."/>
            <person name="Zhao F."/>
            <person name="Cao W.C."/>
        </authorList>
    </citation>
    <scope>NUCLEOTIDE SEQUENCE</scope>
    <source>
        <strain evidence="2">Rmic-2018</strain>
    </source>
</reference>
<feature type="compositionally biased region" description="Low complexity" evidence="1">
    <location>
        <begin position="27"/>
        <end position="43"/>
    </location>
</feature>
<keyword evidence="3" id="KW-1185">Reference proteome</keyword>
<dbReference type="AlphaFoldDB" id="A0A9J6EBG2"/>
<feature type="region of interest" description="Disordered" evidence="1">
    <location>
        <begin position="23"/>
        <end position="112"/>
    </location>
</feature>
<reference evidence="2" key="2">
    <citation type="submission" date="2021-09" db="EMBL/GenBank/DDBJ databases">
        <authorList>
            <person name="Jia N."/>
            <person name="Wang J."/>
            <person name="Shi W."/>
            <person name="Du L."/>
            <person name="Sun Y."/>
            <person name="Zhan W."/>
            <person name="Jiang J."/>
            <person name="Wang Q."/>
            <person name="Zhang B."/>
            <person name="Ji P."/>
            <person name="Sakyi L.B."/>
            <person name="Cui X."/>
            <person name="Yuan T."/>
            <person name="Jiang B."/>
            <person name="Yang W."/>
            <person name="Lam T.T.-Y."/>
            <person name="Chang Q."/>
            <person name="Ding S."/>
            <person name="Wang X."/>
            <person name="Zhu J."/>
            <person name="Ruan X."/>
            <person name="Zhao L."/>
            <person name="Wei J."/>
            <person name="Que T."/>
            <person name="Du C."/>
            <person name="Cheng J."/>
            <person name="Dai P."/>
            <person name="Han X."/>
            <person name="Huang E."/>
            <person name="Gao Y."/>
            <person name="Liu J."/>
            <person name="Shao H."/>
            <person name="Ye R."/>
            <person name="Li L."/>
            <person name="Wei W."/>
            <person name="Wang X."/>
            <person name="Wang C."/>
            <person name="Huo Q."/>
            <person name="Li W."/>
            <person name="Guo W."/>
            <person name="Chen H."/>
            <person name="Chen S."/>
            <person name="Zhou L."/>
            <person name="Zhou L."/>
            <person name="Ni X."/>
            <person name="Tian J."/>
            <person name="Zhou Y."/>
            <person name="Sheng Y."/>
            <person name="Liu T."/>
            <person name="Pan Y."/>
            <person name="Xia L."/>
            <person name="Li J."/>
            <person name="Zhao F."/>
            <person name="Cao W."/>
        </authorList>
    </citation>
    <scope>NUCLEOTIDE SEQUENCE</scope>
    <source>
        <strain evidence="2">Rmic-2018</strain>
        <tissue evidence="2">Larvae</tissue>
    </source>
</reference>